<accession>A0ABV5K4Y0</accession>
<evidence type="ECO:0000256" key="5">
    <source>
        <dbReference type="ARBA" id="ARBA00048200"/>
    </source>
</evidence>
<dbReference type="EMBL" id="JBHMDX010000011">
    <property type="protein sequence ID" value="MFB9273046.1"/>
    <property type="molecule type" value="Genomic_DNA"/>
</dbReference>
<keyword evidence="6" id="KW-0521">NADP</keyword>
<sequence>MEKVTKKVLILGSTGMLGHMLFRYLEKNTSFELFDIVFRNKLREKSMVCDVTDAKKLENLITQINPAIIVNCIGVLIKGSNSNPANAIYINSYLPHALSNIASKTGSKLIHISTDCVFSGKKGGYLETDFRDADDVYGRSKALGELNNEHDLTIRTSIIGPEIKQEGEGLLDWFLKQEGTINGFTKAFWGGVTTLELSKAILVAIQKKTTGLLQLTNGVPISKFEMLSIFQSVFERKNIVINATEGKEVDKSLKSCKTGFNFQVKTYQLMIEEMKNDMLANKNIYPSSYNL</sequence>
<dbReference type="CDD" id="cd05254">
    <property type="entry name" value="dTDP_HR_like_SDR_e"/>
    <property type="match status" value="1"/>
</dbReference>
<evidence type="ECO:0000256" key="3">
    <source>
        <dbReference type="ARBA" id="ARBA00012929"/>
    </source>
</evidence>
<comment type="catalytic activity">
    <reaction evidence="5">
        <text>dTDP-beta-L-rhamnose + NADP(+) = dTDP-4-dehydro-beta-L-rhamnose + NADPH + H(+)</text>
        <dbReference type="Rhea" id="RHEA:21796"/>
        <dbReference type="ChEBI" id="CHEBI:15378"/>
        <dbReference type="ChEBI" id="CHEBI:57510"/>
        <dbReference type="ChEBI" id="CHEBI:57783"/>
        <dbReference type="ChEBI" id="CHEBI:58349"/>
        <dbReference type="ChEBI" id="CHEBI:62830"/>
        <dbReference type="EC" id="1.1.1.133"/>
    </reaction>
</comment>
<comment type="pathway">
    <text evidence="1 6">Carbohydrate biosynthesis; dTDP-L-rhamnose biosynthesis.</text>
</comment>
<evidence type="ECO:0000256" key="2">
    <source>
        <dbReference type="ARBA" id="ARBA00010944"/>
    </source>
</evidence>
<evidence type="ECO:0000313" key="8">
    <source>
        <dbReference type="EMBL" id="MFB9273046.1"/>
    </source>
</evidence>
<dbReference type="InterPro" id="IPR005913">
    <property type="entry name" value="dTDP_dehydrorham_reduct"/>
</dbReference>
<gene>
    <name evidence="8" type="ORF">ACFFT3_14215</name>
</gene>
<organism evidence="8 9">
    <name type="scientific">Lutibacter litoralis</name>
    <dbReference type="NCBI Taxonomy" id="321268"/>
    <lineage>
        <taxon>Bacteria</taxon>
        <taxon>Pseudomonadati</taxon>
        <taxon>Bacteroidota</taxon>
        <taxon>Flavobacteriia</taxon>
        <taxon>Flavobacteriales</taxon>
        <taxon>Flavobacteriaceae</taxon>
        <taxon>Lutibacter</taxon>
    </lineage>
</organism>
<dbReference type="PANTHER" id="PTHR10491">
    <property type="entry name" value="DTDP-4-DEHYDRORHAMNOSE REDUCTASE"/>
    <property type="match status" value="1"/>
</dbReference>
<dbReference type="RefSeq" id="WP_204744147.1">
    <property type="nucleotide sequence ID" value="NZ_BMNS01000015.1"/>
</dbReference>
<evidence type="ECO:0000256" key="1">
    <source>
        <dbReference type="ARBA" id="ARBA00004781"/>
    </source>
</evidence>
<dbReference type="Pfam" id="PF04321">
    <property type="entry name" value="RmlD_sub_bind"/>
    <property type="match status" value="1"/>
</dbReference>
<dbReference type="Proteomes" id="UP001589665">
    <property type="component" value="Unassembled WGS sequence"/>
</dbReference>
<dbReference type="PANTHER" id="PTHR10491:SF4">
    <property type="entry name" value="METHIONINE ADENOSYLTRANSFERASE 2 SUBUNIT BETA"/>
    <property type="match status" value="1"/>
</dbReference>
<dbReference type="Gene3D" id="3.40.50.720">
    <property type="entry name" value="NAD(P)-binding Rossmann-like Domain"/>
    <property type="match status" value="1"/>
</dbReference>
<comment type="function">
    <text evidence="6">Catalyzes the reduction of dTDP-6-deoxy-L-lyxo-4-hexulose to yield dTDP-L-rhamnose.</text>
</comment>
<dbReference type="InterPro" id="IPR036291">
    <property type="entry name" value="NAD(P)-bd_dom_sf"/>
</dbReference>
<keyword evidence="6" id="KW-0560">Oxidoreductase</keyword>
<protein>
    <recommendedName>
        <fullName evidence="4 6">dTDP-4-dehydrorhamnose reductase</fullName>
        <ecNumber evidence="3 6">1.1.1.133</ecNumber>
    </recommendedName>
</protein>
<comment type="similarity">
    <text evidence="2 6">Belongs to the dTDP-4-dehydrorhamnose reductase family.</text>
</comment>
<dbReference type="SUPFAM" id="SSF51735">
    <property type="entry name" value="NAD(P)-binding Rossmann-fold domains"/>
    <property type="match status" value="1"/>
</dbReference>
<dbReference type="EC" id="1.1.1.133" evidence="3 6"/>
<dbReference type="InterPro" id="IPR029903">
    <property type="entry name" value="RmlD-like-bd"/>
</dbReference>
<proteinExistence type="inferred from homology"/>
<evidence type="ECO:0000313" key="9">
    <source>
        <dbReference type="Proteomes" id="UP001589665"/>
    </source>
</evidence>
<feature type="domain" description="RmlD-like substrate binding" evidence="7">
    <location>
        <begin position="7"/>
        <end position="159"/>
    </location>
</feature>
<keyword evidence="9" id="KW-1185">Reference proteome</keyword>
<evidence type="ECO:0000256" key="4">
    <source>
        <dbReference type="ARBA" id="ARBA00017099"/>
    </source>
</evidence>
<evidence type="ECO:0000259" key="7">
    <source>
        <dbReference type="Pfam" id="PF04321"/>
    </source>
</evidence>
<comment type="caution">
    <text evidence="8">The sequence shown here is derived from an EMBL/GenBank/DDBJ whole genome shotgun (WGS) entry which is preliminary data.</text>
</comment>
<name>A0ABV5K4Y0_9FLAO</name>
<reference evidence="8 9" key="1">
    <citation type="submission" date="2024-09" db="EMBL/GenBank/DDBJ databases">
        <authorList>
            <person name="Sun Q."/>
            <person name="Mori K."/>
        </authorList>
    </citation>
    <scope>NUCLEOTIDE SEQUENCE [LARGE SCALE GENOMIC DNA]</scope>
    <source>
        <strain evidence="8 9">JCM 13034</strain>
    </source>
</reference>
<evidence type="ECO:0000256" key="6">
    <source>
        <dbReference type="RuleBase" id="RU364082"/>
    </source>
</evidence>